<gene>
    <name evidence="2" type="ORF">SAMN04488089_11094</name>
</gene>
<keyword evidence="1" id="KW-0812">Transmembrane</keyword>
<dbReference type="Proteomes" id="UP000183496">
    <property type="component" value="Unassembled WGS sequence"/>
</dbReference>
<evidence type="ECO:0000313" key="3">
    <source>
        <dbReference type="Proteomes" id="UP000183496"/>
    </source>
</evidence>
<dbReference type="AlphaFoldDB" id="A0AAJ4W536"/>
<proteinExistence type="predicted"/>
<feature type="transmembrane region" description="Helical" evidence="1">
    <location>
        <begin position="20"/>
        <end position="44"/>
    </location>
</feature>
<comment type="caution">
    <text evidence="2">The sequence shown here is derived from an EMBL/GenBank/DDBJ whole genome shotgun (WGS) entry which is preliminary data.</text>
</comment>
<keyword evidence="1" id="KW-0472">Membrane</keyword>
<protein>
    <submittedName>
        <fullName evidence="2">Uncharacterized protein</fullName>
    </submittedName>
</protein>
<evidence type="ECO:0000313" key="2">
    <source>
        <dbReference type="EMBL" id="SER17860.1"/>
    </source>
</evidence>
<sequence length="129" mass="14813">MHPFIVYSYLSPLPPTPSFLLSIFLLPLSIVKALTQWLLLRIFFYSKSGTSHQKESTNHSFQNLNFKILTSFLTVLIHCESSIHAVSVMVCSEGVRKTPPFSEHFAKNSRTTSKQPSRKPCYHWLCRVL</sequence>
<dbReference type="EMBL" id="FOFY01000010">
    <property type="protein sequence ID" value="SER17860.1"/>
    <property type="molecule type" value="Genomic_DNA"/>
</dbReference>
<reference evidence="2 3" key="1">
    <citation type="submission" date="2016-10" db="EMBL/GenBank/DDBJ databases">
        <authorList>
            <person name="Varghese N."/>
            <person name="Submissions S."/>
        </authorList>
    </citation>
    <scope>NUCLEOTIDE SEQUENCE [LARGE SCALE GENOMIC DNA]</scope>
    <source>
        <strain evidence="3">DSM 19823 / KCTC 23066 / CCTCC M 208030 / D25</strain>
    </source>
</reference>
<organism evidence="2 3">
    <name type="scientific">Myroides profundi</name>
    <dbReference type="NCBI Taxonomy" id="480520"/>
    <lineage>
        <taxon>Bacteria</taxon>
        <taxon>Pseudomonadati</taxon>
        <taxon>Bacteroidota</taxon>
        <taxon>Flavobacteriia</taxon>
        <taxon>Flavobacteriales</taxon>
        <taxon>Flavobacteriaceae</taxon>
        <taxon>Myroides</taxon>
    </lineage>
</organism>
<accession>A0AAJ4W536</accession>
<keyword evidence="1" id="KW-1133">Transmembrane helix</keyword>
<name>A0AAJ4W536_MYRPR</name>
<keyword evidence="3" id="KW-1185">Reference proteome</keyword>
<evidence type="ECO:0000256" key="1">
    <source>
        <dbReference type="SAM" id="Phobius"/>
    </source>
</evidence>